<keyword evidence="2" id="KW-1185">Reference proteome</keyword>
<keyword evidence="1" id="KW-0378">Hydrolase</keyword>
<accession>A0ABV4EKX8</accession>
<evidence type="ECO:0000313" key="2">
    <source>
        <dbReference type="Proteomes" id="UP001565435"/>
    </source>
</evidence>
<name>A0ABV4EKX8_BREEP</name>
<evidence type="ECO:0000313" key="1">
    <source>
        <dbReference type="EMBL" id="MEY9259180.1"/>
    </source>
</evidence>
<reference evidence="1 2" key="1">
    <citation type="submission" date="2024-07" db="EMBL/GenBank/DDBJ databases">
        <title>Mealworm larvae gut microbial communities from Newark, Delaware, USA.</title>
        <authorList>
            <person name="Blenner M."/>
        </authorList>
    </citation>
    <scope>NUCLEOTIDE SEQUENCE [LARGE SCALE GENOMIC DNA]</scope>
    <source>
        <strain evidence="1 2">UD i117</strain>
    </source>
</reference>
<gene>
    <name evidence="1" type="ORF">ABH903_002212</name>
</gene>
<sequence>MAERCCLRKVRRGIYVVTSVCAEPTHRFIATIGEASGTTLPCESTGAMKCNEDLRILVRSYAGGCPDGAAFSHRSALVVHGLSIPYFENGAPLRVEFVHPEFGVRRSFVHIRKRPLEGKTEVVNDFQVTSLPQTLLDVARDYPLAFSVAVLDSALRRNLISAREFADYCARNPVRTRQGRIDAVIANADARRESVAESITAVRFVEYSIAGFEPQVVIRDEKGDFVARTDFANPKARVVAEFDGAGKYYLDGADPKRAFELERRREYSLRNLGIQVFRITWKDLFRGDLFLRIKDSVKRRSG</sequence>
<comment type="caution">
    <text evidence="1">The sequence shown here is derived from an EMBL/GenBank/DDBJ whole genome shotgun (WGS) entry which is preliminary data.</text>
</comment>
<proteinExistence type="predicted"/>
<dbReference type="GO" id="GO:0004519">
    <property type="term" value="F:endonuclease activity"/>
    <property type="evidence" value="ECO:0007669"/>
    <property type="project" value="UniProtKB-KW"/>
</dbReference>
<keyword evidence="1" id="KW-0540">Nuclease</keyword>
<organism evidence="1 2">
    <name type="scientific">Brevibacterium epidermidis</name>
    <dbReference type="NCBI Taxonomy" id="1698"/>
    <lineage>
        <taxon>Bacteria</taxon>
        <taxon>Bacillati</taxon>
        <taxon>Actinomycetota</taxon>
        <taxon>Actinomycetes</taxon>
        <taxon>Micrococcales</taxon>
        <taxon>Brevibacteriaceae</taxon>
        <taxon>Brevibacterium</taxon>
    </lineage>
</organism>
<dbReference type="EMBL" id="JBGBYS010000012">
    <property type="protein sequence ID" value="MEY9259180.1"/>
    <property type="molecule type" value="Genomic_DNA"/>
</dbReference>
<keyword evidence="1" id="KW-0255">Endonuclease</keyword>
<dbReference type="Proteomes" id="UP001565435">
    <property type="component" value="Unassembled WGS sequence"/>
</dbReference>
<protein>
    <submittedName>
        <fullName evidence="1">Very-short-patch-repair endonuclease</fullName>
    </submittedName>
</protein>
<dbReference type="RefSeq" id="WP_370036441.1">
    <property type="nucleotide sequence ID" value="NZ_JBGBYS010000012.1"/>
</dbReference>